<dbReference type="FunFam" id="3.40.190.10:FF:000004">
    <property type="entry name" value="Porphobilinogen deaminase"/>
    <property type="match status" value="1"/>
</dbReference>
<dbReference type="HAMAP" id="MF_00260">
    <property type="entry name" value="Porphobil_deam"/>
    <property type="match status" value="1"/>
</dbReference>
<keyword evidence="14" id="KW-1185">Reference proteome</keyword>
<evidence type="ECO:0000256" key="2">
    <source>
        <dbReference type="ARBA" id="ARBA00002869"/>
    </source>
</evidence>
<dbReference type="FunFam" id="3.40.190.10:FF:000005">
    <property type="entry name" value="Porphobilinogen deaminase"/>
    <property type="match status" value="1"/>
</dbReference>
<dbReference type="PIRSF" id="PIRSF001438">
    <property type="entry name" value="4pyrrol_synth_OHMeBilane_synth"/>
    <property type="match status" value="1"/>
</dbReference>
<evidence type="ECO:0000256" key="8">
    <source>
        <dbReference type="ARBA" id="ARBA00023244"/>
    </source>
</evidence>
<dbReference type="NCBIfam" id="TIGR00212">
    <property type="entry name" value="hemC"/>
    <property type="match status" value="1"/>
</dbReference>
<dbReference type="OrthoDB" id="564646at2759"/>
<dbReference type="InParanoid" id="A0A3N4M8A6"/>
<dbReference type="InterPro" id="IPR022419">
    <property type="entry name" value="Porphobilin_deaminase_cofac_BS"/>
</dbReference>
<dbReference type="PANTHER" id="PTHR11557">
    <property type="entry name" value="PORPHOBILINOGEN DEAMINASE"/>
    <property type="match status" value="1"/>
</dbReference>
<dbReference type="InterPro" id="IPR036803">
    <property type="entry name" value="Porphobilinogen_deaminase_C_sf"/>
</dbReference>
<dbReference type="STRING" id="1051890.A0A3N4M8A6"/>
<evidence type="ECO:0000256" key="5">
    <source>
        <dbReference type="ARBA" id="ARBA00012655"/>
    </source>
</evidence>
<gene>
    <name evidence="13" type="ORF">L211DRAFT_832462</name>
</gene>
<dbReference type="GO" id="GO:0005737">
    <property type="term" value="C:cytoplasm"/>
    <property type="evidence" value="ECO:0007669"/>
    <property type="project" value="TreeGrafter"/>
</dbReference>
<dbReference type="EC" id="2.5.1.61" evidence="5"/>
<dbReference type="SUPFAM" id="SSF53850">
    <property type="entry name" value="Periplasmic binding protein-like II"/>
    <property type="match status" value="1"/>
</dbReference>
<dbReference type="Pfam" id="PF01379">
    <property type="entry name" value="Porphobil_deam"/>
    <property type="match status" value="1"/>
</dbReference>
<comment type="similarity">
    <text evidence="4">Belongs to the HMBS family.</text>
</comment>
<dbReference type="SUPFAM" id="SSF54782">
    <property type="entry name" value="Porphobilinogen deaminase (hydroxymethylbilane synthase), C-terminal domain"/>
    <property type="match status" value="1"/>
</dbReference>
<evidence type="ECO:0000259" key="12">
    <source>
        <dbReference type="Pfam" id="PF03900"/>
    </source>
</evidence>
<protein>
    <recommendedName>
        <fullName evidence="5">hydroxymethylbilane synthase</fullName>
        <ecNumber evidence="5">2.5.1.61</ecNumber>
    </recommendedName>
    <alternativeName>
        <fullName evidence="10">Hydroxymethylbilane synthase</fullName>
    </alternativeName>
    <alternativeName>
        <fullName evidence="9">Pre-uroporphyrinogen synthase</fullName>
    </alternativeName>
</protein>
<feature type="domain" description="Porphobilinogen deaminase C-terminal" evidence="12">
    <location>
        <begin position="234"/>
        <end position="319"/>
    </location>
</feature>
<evidence type="ECO:0000256" key="4">
    <source>
        <dbReference type="ARBA" id="ARBA00005638"/>
    </source>
</evidence>
<dbReference type="GO" id="GO:0004418">
    <property type="term" value="F:hydroxymethylbilane synthase activity"/>
    <property type="evidence" value="ECO:0007669"/>
    <property type="project" value="UniProtKB-EC"/>
</dbReference>
<proteinExistence type="inferred from homology"/>
<keyword evidence="7" id="KW-0350">Heme biosynthesis</keyword>
<accession>A0A3N4M8A6</accession>
<evidence type="ECO:0000256" key="7">
    <source>
        <dbReference type="ARBA" id="ARBA00023133"/>
    </source>
</evidence>
<dbReference type="InterPro" id="IPR000860">
    <property type="entry name" value="HemC"/>
</dbReference>
<dbReference type="Proteomes" id="UP000267821">
    <property type="component" value="Unassembled WGS sequence"/>
</dbReference>
<dbReference type="UniPathway" id="UPA00251">
    <property type="reaction ID" value="UER00319"/>
</dbReference>
<dbReference type="PROSITE" id="PS00533">
    <property type="entry name" value="PORPHOBILINOGEN_DEAM"/>
    <property type="match status" value="1"/>
</dbReference>
<dbReference type="AlphaFoldDB" id="A0A3N4M8A6"/>
<dbReference type="InterPro" id="IPR022418">
    <property type="entry name" value="Porphobilinogen_deaminase_C"/>
</dbReference>
<organism evidence="13 14">
    <name type="scientific">Terfezia boudieri ATCC MYA-4762</name>
    <dbReference type="NCBI Taxonomy" id="1051890"/>
    <lineage>
        <taxon>Eukaryota</taxon>
        <taxon>Fungi</taxon>
        <taxon>Dikarya</taxon>
        <taxon>Ascomycota</taxon>
        <taxon>Pezizomycotina</taxon>
        <taxon>Pezizomycetes</taxon>
        <taxon>Pezizales</taxon>
        <taxon>Pezizaceae</taxon>
        <taxon>Terfezia</taxon>
    </lineage>
</organism>
<comment type="cofactor">
    <cofactor evidence="1">
        <name>dipyrromethane</name>
        <dbReference type="ChEBI" id="CHEBI:60342"/>
    </cofactor>
</comment>
<evidence type="ECO:0000256" key="3">
    <source>
        <dbReference type="ARBA" id="ARBA00004735"/>
    </source>
</evidence>
<dbReference type="Gene3D" id="3.30.160.40">
    <property type="entry name" value="Porphobilinogen deaminase, C-terminal domain"/>
    <property type="match status" value="1"/>
</dbReference>
<evidence type="ECO:0000256" key="1">
    <source>
        <dbReference type="ARBA" id="ARBA00001916"/>
    </source>
</evidence>
<reference evidence="13 14" key="1">
    <citation type="journal article" date="2018" name="Nat. Ecol. Evol.">
        <title>Pezizomycetes genomes reveal the molecular basis of ectomycorrhizal truffle lifestyle.</title>
        <authorList>
            <person name="Murat C."/>
            <person name="Payen T."/>
            <person name="Noel B."/>
            <person name="Kuo A."/>
            <person name="Morin E."/>
            <person name="Chen J."/>
            <person name="Kohler A."/>
            <person name="Krizsan K."/>
            <person name="Balestrini R."/>
            <person name="Da Silva C."/>
            <person name="Montanini B."/>
            <person name="Hainaut M."/>
            <person name="Levati E."/>
            <person name="Barry K.W."/>
            <person name="Belfiori B."/>
            <person name="Cichocki N."/>
            <person name="Clum A."/>
            <person name="Dockter R.B."/>
            <person name="Fauchery L."/>
            <person name="Guy J."/>
            <person name="Iotti M."/>
            <person name="Le Tacon F."/>
            <person name="Lindquist E.A."/>
            <person name="Lipzen A."/>
            <person name="Malagnac F."/>
            <person name="Mello A."/>
            <person name="Molinier V."/>
            <person name="Miyauchi S."/>
            <person name="Poulain J."/>
            <person name="Riccioni C."/>
            <person name="Rubini A."/>
            <person name="Sitrit Y."/>
            <person name="Splivallo R."/>
            <person name="Traeger S."/>
            <person name="Wang M."/>
            <person name="Zifcakova L."/>
            <person name="Wipf D."/>
            <person name="Zambonelli A."/>
            <person name="Paolocci F."/>
            <person name="Nowrousian M."/>
            <person name="Ottonello S."/>
            <person name="Baldrian P."/>
            <person name="Spatafora J.W."/>
            <person name="Henrissat B."/>
            <person name="Nagy L.G."/>
            <person name="Aury J.M."/>
            <person name="Wincker P."/>
            <person name="Grigoriev I.V."/>
            <person name="Bonfante P."/>
            <person name="Martin F.M."/>
        </authorList>
    </citation>
    <scope>NUCLEOTIDE SEQUENCE [LARGE SCALE GENOMIC DNA]</scope>
    <source>
        <strain evidence="13 14">ATCC MYA-4762</strain>
    </source>
</reference>
<keyword evidence="8" id="KW-0627">Porphyrin biosynthesis</keyword>
<dbReference type="EMBL" id="ML121527">
    <property type="protein sequence ID" value="RPB29749.1"/>
    <property type="molecule type" value="Genomic_DNA"/>
</dbReference>
<evidence type="ECO:0000256" key="6">
    <source>
        <dbReference type="ARBA" id="ARBA00022679"/>
    </source>
</evidence>
<evidence type="ECO:0000259" key="11">
    <source>
        <dbReference type="Pfam" id="PF01379"/>
    </source>
</evidence>
<dbReference type="InterPro" id="IPR022417">
    <property type="entry name" value="Porphobilin_deaminase_N"/>
</dbReference>
<dbReference type="GO" id="GO:0006782">
    <property type="term" value="P:protoporphyrinogen IX biosynthetic process"/>
    <property type="evidence" value="ECO:0007669"/>
    <property type="project" value="UniProtKB-UniPathway"/>
</dbReference>
<evidence type="ECO:0000313" key="14">
    <source>
        <dbReference type="Proteomes" id="UP000267821"/>
    </source>
</evidence>
<comment type="pathway">
    <text evidence="3">Porphyrin-containing compound metabolism; protoporphyrin-IX biosynthesis; coproporphyrinogen-III from 5-aminolevulinate: step 2/4.</text>
</comment>
<evidence type="ECO:0000256" key="10">
    <source>
        <dbReference type="ARBA" id="ARBA00033064"/>
    </source>
</evidence>
<comment type="function">
    <text evidence="2">Tetrapolymerization of the monopyrrole PBG into the hydroxymethylbilane pre-uroporphyrinogen in several discrete steps.</text>
</comment>
<dbReference type="FunCoup" id="A0A3N4M8A6">
    <property type="interactions" value="654"/>
</dbReference>
<dbReference type="Pfam" id="PF03900">
    <property type="entry name" value="Porphobil_deamC"/>
    <property type="match status" value="1"/>
</dbReference>
<dbReference type="PANTHER" id="PTHR11557:SF0">
    <property type="entry name" value="PORPHOBILINOGEN DEAMINASE"/>
    <property type="match status" value="1"/>
</dbReference>
<dbReference type="Gene3D" id="3.40.190.10">
    <property type="entry name" value="Periplasmic binding protein-like II"/>
    <property type="match status" value="2"/>
</dbReference>
<evidence type="ECO:0000313" key="13">
    <source>
        <dbReference type="EMBL" id="RPB29749.1"/>
    </source>
</evidence>
<keyword evidence="6" id="KW-0808">Transferase</keyword>
<evidence type="ECO:0000256" key="9">
    <source>
        <dbReference type="ARBA" id="ARBA00030685"/>
    </source>
</evidence>
<dbReference type="PRINTS" id="PR00151">
    <property type="entry name" value="PORPHBDMNASE"/>
</dbReference>
<feature type="domain" description="Porphobilinogen deaminase N-terminal" evidence="11">
    <location>
        <begin position="9"/>
        <end position="220"/>
    </location>
</feature>
<name>A0A3N4M8A6_9PEZI</name>
<sequence length="339" mass="36748">MSSNTPRIIKIGSRNSKLALIQTEIVIAELNSHFPHLIFEVTSMATNGDKILDKPLSSIGAKSLWVKELEELLLEGSVDLIVHSLKDIPTQLPAGCRVDTILAREDPRDVVVMKAGSTYTDISQLPPGSVIGTSSVRRSAQLTRAYPHLKFENIRGNIGTRLSKLDDPEKPYACLVLAAAGLLRLGLDLRITQYLSPPTVFHAVGQGALGAETRTEDWEIEVLVEKLIHKPTHLKCIAERSLMRTLEGGCSVPIGVDTKFVGGDESTDPVTQPKQMQMAATVVAVDGMKASTVDVTSKEDVQSVDEAEEFGREVARRLIEEGAGEILKAIELNRAVVGA</sequence>